<dbReference type="NCBIfam" id="NF037995">
    <property type="entry name" value="TRAP_S1"/>
    <property type="match status" value="1"/>
</dbReference>
<evidence type="ECO:0000313" key="3">
    <source>
        <dbReference type="Proteomes" id="UP000589984"/>
    </source>
</evidence>
<sequence>MIINNVLKGGFIIGAFLAGSTFVNANDNIPEKTLRWAHFSAEAWGSSQADKLFVEELSKRTDGKVDARFYWSGAMGGGNELLELTANGAVDVGSFVPAYYPGQMPLMSLVNSLPLTWNDPILAMETQKYLAQNNTYVQEELAENGVHPILFHGLPPYRLQCTTPVRTIEDIEGLRVRTFGEWPPKMFDQLGAVPVNIAMTEVYEGLQRGSLDCAYLSIEGAGFLKVAEVAPYWSNINLGAIAAYSSFVSKDAYDTWSQEFKETIAEAADVAEAYEKEEFSKLEQQTIESAKESGVQIVEFVEQEQLKEVVPNLLDAWEKSMCDSGRCDAAKSVAADIRKFMDENNG</sequence>
<gene>
    <name evidence="2" type="ORF">HUO07_16755</name>
</gene>
<keyword evidence="1" id="KW-0732">Signal</keyword>
<keyword evidence="3" id="KW-1185">Reference proteome</keyword>
<dbReference type="Gene3D" id="3.40.190.170">
    <property type="entry name" value="Bacterial extracellular solute-binding protein, family 7"/>
    <property type="match status" value="1"/>
</dbReference>
<dbReference type="AlphaFoldDB" id="A0A7Y6V9P7"/>
<dbReference type="Proteomes" id="UP000589984">
    <property type="component" value="Unassembled WGS sequence"/>
</dbReference>
<dbReference type="PANTHER" id="PTHR33376:SF15">
    <property type="entry name" value="BLL6794 PROTEIN"/>
    <property type="match status" value="1"/>
</dbReference>
<dbReference type="CDD" id="cd13666">
    <property type="entry name" value="PBP2_TRAP_DctP_like_1"/>
    <property type="match status" value="1"/>
</dbReference>
<dbReference type="Pfam" id="PF03480">
    <property type="entry name" value="DctP"/>
    <property type="match status" value="1"/>
</dbReference>
<name>A0A7Y6V9P7_9GAMM</name>
<dbReference type="InterPro" id="IPR018389">
    <property type="entry name" value="DctP_fam"/>
</dbReference>
<organism evidence="2 3">
    <name type="scientific">Vreelandella maris</name>
    <dbReference type="NCBI Taxonomy" id="2729617"/>
    <lineage>
        <taxon>Bacteria</taxon>
        <taxon>Pseudomonadati</taxon>
        <taxon>Pseudomonadota</taxon>
        <taxon>Gammaproteobacteria</taxon>
        <taxon>Oceanospirillales</taxon>
        <taxon>Halomonadaceae</taxon>
        <taxon>Vreelandella</taxon>
    </lineage>
</organism>
<dbReference type="PANTHER" id="PTHR33376">
    <property type="match status" value="1"/>
</dbReference>
<protein>
    <submittedName>
        <fullName evidence="2">C4-dicarboxylate TRAP transporter substrate-binding protein</fullName>
    </submittedName>
</protein>
<dbReference type="EMBL" id="JABWCV010000023">
    <property type="protein sequence ID" value="NVF15808.1"/>
    <property type="molecule type" value="Genomic_DNA"/>
</dbReference>
<comment type="caution">
    <text evidence="2">The sequence shown here is derived from an EMBL/GenBank/DDBJ whole genome shotgun (WGS) entry which is preliminary data.</text>
</comment>
<accession>A0A7Y6V9P7</accession>
<dbReference type="GO" id="GO:0055085">
    <property type="term" value="P:transmembrane transport"/>
    <property type="evidence" value="ECO:0007669"/>
    <property type="project" value="InterPro"/>
</dbReference>
<evidence type="ECO:0000256" key="1">
    <source>
        <dbReference type="ARBA" id="ARBA00022729"/>
    </source>
</evidence>
<evidence type="ECO:0000313" key="2">
    <source>
        <dbReference type="EMBL" id="NVF15808.1"/>
    </source>
</evidence>
<proteinExistence type="predicted"/>
<dbReference type="InterPro" id="IPR038404">
    <property type="entry name" value="TRAP_DctP_sf"/>
</dbReference>
<reference evidence="2 3" key="1">
    <citation type="submission" date="2020-06" db="EMBL/GenBank/DDBJ databases">
        <title>Halomonas sp. QX-1 draft genome sequence.</title>
        <authorList>
            <person name="Qiu X."/>
        </authorList>
    </citation>
    <scope>NUCLEOTIDE SEQUENCE [LARGE SCALE GENOMIC DNA]</scope>
    <source>
        <strain evidence="2 3">QX-1</strain>
    </source>
</reference>
<dbReference type="RefSeq" id="WP_176304508.1">
    <property type="nucleotide sequence ID" value="NZ_JABWCV010000023.1"/>
</dbReference>